<dbReference type="InterPro" id="IPR050203">
    <property type="entry name" value="Trp-tRNA_synthetase"/>
</dbReference>
<evidence type="ECO:0000313" key="11">
    <source>
        <dbReference type="Proteomes" id="UP000179251"/>
    </source>
</evidence>
<dbReference type="STRING" id="1798325.A2834_03645"/>
<dbReference type="Gene3D" id="1.10.240.10">
    <property type="entry name" value="Tyrosyl-Transfer RNA Synthetase"/>
    <property type="match status" value="1"/>
</dbReference>
<feature type="binding site" evidence="8">
    <location>
        <begin position="11"/>
        <end position="13"/>
    </location>
    <ligand>
        <name>ATP</name>
        <dbReference type="ChEBI" id="CHEBI:30616"/>
    </ligand>
</feature>
<dbReference type="InterPro" id="IPR001412">
    <property type="entry name" value="aa-tRNA-synth_I_CS"/>
</dbReference>
<evidence type="ECO:0000256" key="8">
    <source>
        <dbReference type="HAMAP-Rule" id="MF_00140"/>
    </source>
</evidence>
<dbReference type="FunFam" id="1.10.240.10:FF:000002">
    <property type="entry name" value="Tryptophan--tRNA ligase"/>
    <property type="match status" value="1"/>
</dbReference>
<comment type="function">
    <text evidence="8">Catalyzes the attachment of tryptophan to tRNA(Trp).</text>
</comment>
<feature type="short sequence motif" description="'KMSKS' region" evidence="8">
    <location>
        <begin position="194"/>
        <end position="198"/>
    </location>
</feature>
<comment type="subunit">
    <text evidence="8">Homodimer.</text>
</comment>
<dbReference type="GO" id="GO:0005524">
    <property type="term" value="F:ATP binding"/>
    <property type="evidence" value="ECO:0007669"/>
    <property type="project" value="UniProtKB-UniRule"/>
</dbReference>
<dbReference type="InterPro" id="IPR002306">
    <property type="entry name" value="Trp-tRNA-ligase"/>
</dbReference>
<dbReference type="Gene3D" id="3.40.50.620">
    <property type="entry name" value="HUPs"/>
    <property type="match status" value="1"/>
</dbReference>
<feature type="short sequence motif" description="'HIGH' region" evidence="8">
    <location>
        <begin position="12"/>
        <end position="20"/>
    </location>
</feature>
<dbReference type="GO" id="GO:0004830">
    <property type="term" value="F:tryptophan-tRNA ligase activity"/>
    <property type="evidence" value="ECO:0007669"/>
    <property type="project" value="UniProtKB-UniRule"/>
</dbReference>
<evidence type="ECO:0000256" key="7">
    <source>
        <dbReference type="ARBA" id="ARBA00049929"/>
    </source>
</evidence>
<proteinExistence type="inferred from homology"/>
<organism evidence="10 11">
    <name type="scientific">Candidatus Giovannonibacteria bacterium RIFCSPHIGHO2_01_FULL_45_23</name>
    <dbReference type="NCBI Taxonomy" id="1798325"/>
    <lineage>
        <taxon>Bacteria</taxon>
        <taxon>Candidatus Giovannoniibacteriota</taxon>
    </lineage>
</organism>
<dbReference type="NCBIfam" id="TIGR00233">
    <property type="entry name" value="trpS"/>
    <property type="match status" value="1"/>
</dbReference>
<dbReference type="PANTHER" id="PTHR43766:SF1">
    <property type="entry name" value="TRYPTOPHAN--TRNA LIGASE, MITOCHONDRIAL"/>
    <property type="match status" value="1"/>
</dbReference>
<feature type="binding site" evidence="8">
    <location>
        <begin position="19"/>
        <end position="20"/>
    </location>
    <ligand>
        <name>ATP</name>
        <dbReference type="ChEBI" id="CHEBI:30616"/>
    </ligand>
</feature>
<dbReference type="EMBL" id="MFHD01000017">
    <property type="protein sequence ID" value="OGF62532.1"/>
    <property type="molecule type" value="Genomic_DNA"/>
</dbReference>
<dbReference type="AlphaFoldDB" id="A0A1F5VGH5"/>
<evidence type="ECO:0000256" key="1">
    <source>
        <dbReference type="ARBA" id="ARBA00005594"/>
    </source>
</evidence>
<dbReference type="CDD" id="cd00806">
    <property type="entry name" value="TrpRS_core"/>
    <property type="match status" value="1"/>
</dbReference>
<dbReference type="HAMAP" id="MF_00140_B">
    <property type="entry name" value="Trp_tRNA_synth_B"/>
    <property type="match status" value="1"/>
</dbReference>
<evidence type="ECO:0000256" key="9">
    <source>
        <dbReference type="RuleBase" id="RU363036"/>
    </source>
</evidence>
<keyword evidence="2 8" id="KW-0436">Ligase</keyword>
<protein>
    <recommendedName>
        <fullName evidence="8">Tryptophan--tRNA ligase</fullName>
        <ecNumber evidence="8">6.1.1.2</ecNumber>
    </recommendedName>
    <alternativeName>
        <fullName evidence="8">Tryptophanyl-tRNA synthetase</fullName>
        <shortName evidence="8">TrpRS</shortName>
    </alternativeName>
</protein>
<evidence type="ECO:0000256" key="3">
    <source>
        <dbReference type="ARBA" id="ARBA00022741"/>
    </source>
</evidence>
<dbReference type="Pfam" id="PF00579">
    <property type="entry name" value="tRNA-synt_1b"/>
    <property type="match status" value="1"/>
</dbReference>
<keyword evidence="6 8" id="KW-0030">Aminoacyl-tRNA synthetase</keyword>
<reference evidence="10 11" key="1">
    <citation type="journal article" date="2016" name="Nat. Commun.">
        <title>Thousands of microbial genomes shed light on interconnected biogeochemical processes in an aquifer system.</title>
        <authorList>
            <person name="Anantharaman K."/>
            <person name="Brown C.T."/>
            <person name="Hug L.A."/>
            <person name="Sharon I."/>
            <person name="Castelle C.J."/>
            <person name="Probst A.J."/>
            <person name="Thomas B.C."/>
            <person name="Singh A."/>
            <person name="Wilkins M.J."/>
            <person name="Karaoz U."/>
            <person name="Brodie E.L."/>
            <person name="Williams K.H."/>
            <person name="Hubbard S.S."/>
            <person name="Banfield J.F."/>
        </authorList>
    </citation>
    <scope>NUCLEOTIDE SEQUENCE [LARGE SCALE GENOMIC DNA]</scope>
</reference>
<comment type="catalytic activity">
    <reaction evidence="7 8">
        <text>tRNA(Trp) + L-tryptophan + ATP = L-tryptophyl-tRNA(Trp) + AMP + diphosphate + H(+)</text>
        <dbReference type="Rhea" id="RHEA:24080"/>
        <dbReference type="Rhea" id="RHEA-COMP:9671"/>
        <dbReference type="Rhea" id="RHEA-COMP:9705"/>
        <dbReference type="ChEBI" id="CHEBI:15378"/>
        <dbReference type="ChEBI" id="CHEBI:30616"/>
        <dbReference type="ChEBI" id="CHEBI:33019"/>
        <dbReference type="ChEBI" id="CHEBI:57912"/>
        <dbReference type="ChEBI" id="CHEBI:78442"/>
        <dbReference type="ChEBI" id="CHEBI:78535"/>
        <dbReference type="ChEBI" id="CHEBI:456215"/>
        <dbReference type="EC" id="6.1.1.2"/>
    </reaction>
</comment>
<dbReference type="InterPro" id="IPR024109">
    <property type="entry name" value="Trp-tRNA-ligase_bac-type"/>
</dbReference>
<feature type="binding site" evidence="8">
    <location>
        <begin position="146"/>
        <end position="148"/>
    </location>
    <ligand>
        <name>ATP</name>
        <dbReference type="ChEBI" id="CHEBI:30616"/>
    </ligand>
</feature>
<evidence type="ECO:0000313" key="10">
    <source>
        <dbReference type="EMBL" id="OGF62532.1"/>
    </source>
</evidence>
<sequence length="330" mass="36354">MAKEIIVSGVRPTGELHIGNYLGAIKQFVELQKKYKTYFFIADLHAITEPQDPKKLAAQTLDIAALYLACGLDPKKTTLFVQSHVPYTLELAHSLGTITPMGELSRMTQYKEKIEAGKPANFGLFAYPVLMAADILLYDADAVPVGEDQLQHVELARTLARKFNAKFGKTFKEPKALIQKAGARIMGLDDPSKKMSKSAASANNYIGVLDSESEIKRKIKIAVTDSGKEIKFNPETKPAISNLLTIYSQIADISIPGLEKKYAGKTYAEFKSDIAPAIIKKLSPIQKKYKELDKNKANVLRFLRDGAVQARKAAEAAIKEVRAKVGLLEV</sequence>
<dbReference type="InterPro" id="IPR002305">
    <property type="entry name" value="aa-tRNA-synth_Ic"/>
</dbReference>
<feature type="binding site" evidence="8">
    <location>
        <position position="185"/>
    </location>
    <ligand>
        <name>ATP</name>
        <dbReference type="ChEBI" id="CHEBI:30616"/>
    </ligand>
</feature>
<evidence type="ECO:0000256" key="5">
    <source>
        <dbReference type="ARBA" id="ARBA00022917"/>
    </source>
</evidence>
<keyword evidence="8" id="KW-0963">Cytoplasm</keyword>
<dbReference type="SUPFAM" id="SSF52374">
    <property type="entry name" value="Nucleotidylyl transferase"/>
    <property type="match status" value="1"/>
</dbReference>
<comment type="caution">
    <text evidence="10">The sequence shown here is derived from an EMBL/GenBank/DDBJ whole genome shotgun (WGS) entry which is preliminary data.</text>
</comment>
<dbReference type="GO" id="GO:0006436">
    <property type="term" value="P:tryptophanyl-tRNA aminoacylation"/>
    <property type="evidence" value="ECO:0007669"/>
    <property type="project" value="UniProtKB-UniRule"/>
</dbReference>
<dbReference type="PANTHER" id="PTHR43766">
    <property type="entry name" value="TRYPTOPHAN--TRNA LIGASE, MITOCHONDRIAL"/>
    <property type="match status" value="1"/>
</dbReference>
<dbReference type="PROSITE" id="PS00178">
    <property type="entry name" value="AA_TRNA_LIGASE_I"/>
    <property type="match status" value="1"/>
</dbReference>
<dbReference type="GO" id="GO:0005829">
    <property type="term" value="C:cytosol"/>
    <property type="evidence" value="ECO:0007669"/>
    <property type="project" value="TreeGrafter"/>
</dbReference>
<keyword evidence="4 8" id="KW-0067">ATP-binding</keyword>
<evidence type="ECO:0000256" key="2">
    <source>
        <dbReference type="ARBA" id="ARBA00022598"/>
    </source>
</evidence>
<dbReference type="InterPro" id="IPR014729">
    <property type="entry name" value="Rossmann-like_a/b/a_fold"/>
</dbReference>
<dbReference type="Proteomes" id="UP000179251">
    <property type="component" value="Unassembled WGS sequence"/>
</dbReference>
<keyword evidence="3 8" id="KW-0547">Nucleotide-binding</keyword>
<gene>
    <name evidence="8" type="primary">trpS</name>
    <name evidence="10" type="ORF">A2834_03645</name>
</gene>
<feature type="binding site" evidence="8">
    <location>
        <position position="134"/>
    </location>
    <ligand>
        <name>L-tryptophan</name>
        <dbReference type="ChEBI" id="CHEBI:57912"/>
    </ligand>
</feature>
<comment type="similarity">
    <text evidence="1 8 9">Belongs to the class-I aminoacyl-tRNA synthetase family.</text>
</comment>
<feature type="binding site" evidence="8">
    <location>
        <begin position="194"/>
        <end position="198"/>
    </location>
    <ligand>
        <name>ATP</name>
        <dbReference type="ChEBI" id="CHEBI:30616"/>
    </ligand>
</feature>
<keyword evidence="5 8" id="KW-0648">Protein biosynthesis</keyword>
<name>A0A1F5VGH5_9BACT</name>
<dbReference type="EC" id="6.1.1.2" evidence="8"/>
<comment type="subcellular location">
    <subcellularLocation>
        <location evidence="8">Cytoplasm</location>
    </subcellularLocation>
</comment>
<evidence type="ECO:0000256" key="4">
    <source>
        <dbReference type="ARBA" id="ARBA00022840"/>
    </source>
</evidence>
<evidence type="ECO:0000256" key="6">
    <source>
        <dbReference type="ARBA" id="ARBA00023146"/>
    </source>
</evidence>
<accession>A0A1F5VGH5</accession>
<dbReference type="PRINTS" id="PR01039">
    <property type="entry name" value="TRNASYNTHTRP"/>
</dbReference>